<sequence length="38" mass="4147">MGRGRFDAGFTGQAYQNTTNGVQPLAKYLLTGHMGEEE</sequence>
<dbReference type="Proteomes" id="UP000006512">
    <property type="component" value="Unassembled WGS sequence"/>
</dbReference>
<evidence type="ECO:0000313" key="2">
    <source>
        <dbReference type="Proteomes" id="UP000006512"/>
    </source>
</evidence>
<dbReference type="HOGENOM" id="CLU_3323878_0_0_5"/>
<name>F4QSA1_9CAUL</name>
<protein>
    <submittedName>
        <fullName evidence="1">Uncharacterized protein</fullName>
    </submittedName>
</protein>
<organism evidence="1 2">
    <name type="scientific">Asticcacaulis biprosthecium C19</name>
    <dbReference type="NCBI Taxonomy" id="715226"/>
    <lineage>
        <taxon>Bacteria</taxon>
        <taxon>Pseudomonadati</taxon>
        <taxon>Pseudomonadota</taxon>
        <taxon>Alphaproteobacteria</taxon>
        <taxon>Caulobacterales</taxon>
        <taxon>Caulobacteraceae</taxon>
        <taxon>Asticcacaulis</taxon>
    </lineage>
</organism>
<proteinExistence type="predicted"/>
<dbReference type="STRING" id="715226.ABI_40380"/>
<gene>
    <name evidence="1" type="ORF">ABI_40380</name>
</gene>
<dbReference type="AlphaFoldDB" id="F4QSA1"/>
<evidence type="ECO:0000313" key="1">
    <source>
        <dbReference type="EMBL" id="EGF89621.1"/>
    </source>
</evidence>
<accession>F4QSA1</accession>
<dbReference type="EMBL" id="GL883080">
    <property type="protein sequence ID" value="EGF89621.1"/>
    <property type="molecule type" value="Genomic_DNA"/>
</dbReference>
<reference evidence="2" key="1">
    <citation type="submission" date="2011-03" db="EMBL/GenBank/DDBJ databases">
        <title>Draft genome sequence of Brevundimonas diminuta.</title>
        <authorList>
            <person name="Brown P.J.B."/>
            <person name="Buechlein A."/>
            <person name="Hemmerich C."/>
            <person name="Brun Y.V."/>
        </authorList>
    </citation>
    <scope>NUCLEOTIDE SEQUENCE [LARGE SCALE GENOMIC DNA]</scope>
    <source>
        <strain evidence="2">C19</strain>
    </source>
</reference>
<keyword evidence="2" id="KW-1185">Reference proteome</keyword>